<dbReference type="AlphaFoldDB" id="A0A5B7EUF7"/>
<organism evidence="1 2">
    <name type="scientific">Portunus trituberculatus</name>
    <name type="common">Swimming crab</name>
    <name type="synonym">Neptunus trituberculatus</name>
    <dbReference type="NCBI Taxonomy" id="210409"/>
    <lineage>
        <taxon>Eukaryota</taxon>
        <taxon>Metazoa</taxon>
        <taxon>Ecdysozoa</taxon>
        <taxon>Arthropoda</taxon>
        <taxon>Crustacea</taxon>
        <taxon>Multicrustacea</taxon>
        <taxon>Malacostraca</taxon>
        <taxon>Eumalacostraca</taxon>
        <taxon>Eucarida</taxon>
        <taxon>Decapoda</taxon>
        <taxon>Pleocyemata</taxon>
        <taxon>Brachyura</taxon>
        <taxon>Eubrachyura</taxon>
        <taxon>Portunoidea</taxon>
        <taxon>Portunidae</taxon>
        <taxon>Portuninae</taxon>
        <taxon>Portunus</taxon>
    </lineage>
</organism>
<keyword evidence="2" id="KW-1185">Reference proteome</keyword>
<proteinExistence type="predicted"/>
<dbReference type="EMBL" id="VSRR010004107">
    <property type="protein sequence ID" value="MPC38570.1"/>
    <property type="molecule type" value="Genomic_DNA"/>
</dbReference>
<accession>A0A5B7EUF7</accession>
<evidence type="ECO:0000313" key="1">
    <source>
        <dbReference type="EMBL" id="MPC38570.1"/>
    </source>
</evidence>
<evidence type="ECO:0000313" key="2">
    <source>
        <dbReference type="Proteomes" id="UP000324222"/>
    </source>
</evidence>
<sequence length="165" mass="17865">MLGAPPEAEQGLLPRLALAAVIRGSAGGCDAAGVMGAMSARVRNFFPRKQIAGRRGGGTVPRAVPGDGRLCREIRLVWLPHSRYLLATFPSTKVYYIKLQRRPGAARRFKGGGSTWGPAPVGDVRNSIFTSLTDRPVTLTTHHSPLSQHSLTPLFPRHAILETYE</sequence>
<name>A0A5B7EUF7_PORTR</name>
<comment type="caution">
    <text evidence="1">The sequence shown here is derived from an EMBL/GenBank/DDBJ whole genome shotgun (WGS) entry which is preliminary data.</text>
</comment>
<reference evidence="1 2" key="1">
    <citation type="submission" date="2019-05" db="EMBL/GenBank/DDBJ databases">
        <title>Another draft genome of Portunus trituberculatus and its Hox gene families provides insights of decapod evolution.</title>
        <authorList>
            <person name="Jeong J.-H."/>
            <person name="Song I."/>
            <person name="Kim S."/>
            <person name="Choi T."/>
            <person name="Kim D."/>
            <person name="Ryu S."/>
            <person name="Kim W."/>
        </authorList>
    </citation>
    <scope>NUCLEOTIDE SEQUENCE [LARGE SCALE GENOMIC DNA]</scope>
    <source>
        <tissue evidence="1">Muscle</tissue>
    </source>
</reference>
<dbReference type="Proteomes" id="UP000324222">
    <property type="component" value="Unassembled WGS sequence"/>
</dbReference>
<gene>
    <name evidence="1" type="ORF">E2C01_032081</name>
</gene>
<protein>
    <submittedName>
        <fullName evidence="1">Uncharacterized protein</fullName>
    </submittedName>
</protein>